<dbReference type="AlphaFoldDB" id="A0A7Y0PK44"/>
<comment type="function">
    <text evidence="1">Removes C-terminal D-alanyl residues from sugar-peptide cell wall precursors.</text>
</comment>
<evidence type="ECO:0000256" key="16">
    <source>
        <dbReference type="SAM" id="SignalP"/>
    </source>
</evidence>
<gene>
    <name evidence="18" type="ORF">HHU08_00080</name>
</gene>
<dbReference type="Proteomes" id="UP000588491">
    <property type="component" value="Unassembled WGS sequence"/>
</dbReference>
<dbReference type="PRINTS" id="PR00725">
    <property type="entry name" value="DADACBPTASE1"/>
</dbReference>
<dbReference type="InterPro" id="IPR012338">
    <property type="entry name" value="Beta-lactam/transpept-like"/>
</dbReference>
<protein>
    <recommendedName>
        <fullName evidence="4">serine-type D-Ala-D-Ala carboxypeptidase</fullName>
        <ecNumber evidence="4">3.4.16.4</ecNumber>
    </recommendedName>
</protein>
<feature type="chain" id="PRO_5030592915" description="serine-type D-Ala-D-Ala carboxypeptidase" evidence="16">
    <location>
        <begin position="33"/>
        <end position="444"/>
    </location>
</feature>
<comment type="catalytic activity">
    <reaction evidence="12">
        <text>Preferential cleavage: (Ac)2-L-Lys-D-Ala-|-D-Ala. Also transpeptidation of peptidyl-alanyl moieties that are N-acyl substituents of D-alanine.</text>
        <dbReference type="EC" id="3.4.16.4"/>
    </reaction>
</comment>
<evidence type="ECO:0000256" key="15">
    <source>
        <dbReference type="RuleBase" id="RU004016"/>
    </source>
</evidence>
<evidence type="ECO:0000256" key="10">
    <source>
        <dbReference type="ARBA" id="ARBA00022984"/>
    </source>
</evidence>
<evidence type="ECO:0000256" key="1">
    <source>
        <dbReference type="ARBA" id="ARBA00003217"/>
    </source>
</evidence>
<evidence type="ECO:0000256" key="9">
    <source>
        <dbReference type="ARBA" id="ARBA00022960"/>
    </source>
</evidence>
<dbReference type="Gene3D" id="3.40.710.10">
    <property type="entry name" value="DD-peptidase/beta-lactamase superfamily"/>
    <property type="match status" value="1"/>
</dbReference>
<keyword evidence="19" id="KW-1185">Reference proteome</keyword>
<keyword evidence="7 16" id="KW-0732">Signal</keyword>
<feature type="domain" description="Peptidase S11 D-Ala-D-Ala carboxypeptidase A C-terminal" evidence="17">
    <location>
        <begin position="303"/>
        <end position="414"/>
    </location>
</feature>
<keyword evidence="8" id="KW-0378">Hydrolase</keyword>
<accession>A0A7Y0PK44</accession>
<dbReference type="GO" id="GO:0008360">
    <property type="term" value="P:regulation of cell shape"/>
    <property type="evidence" value="ECO:0007669"/>
    <property type="project" value="UniProtKB-KW"/>
</dbReference>
<evidence type="ECO:0000256" key="8">
    <source>
        <dbReference type="ARBA" id="ARBA00022801"/>
    </source>
</evidence>
<keyword evidence="11" id="KW-0961">Cell wall biogenesis/degradation</keyword>
<dbReference type="UniPathway" id="UPA00219"/>
<dbReference type="InterPro" id="IPR015956">
    <property type="entry name" value="Peniciliin-bd_prot_C_sf"/>
</dbReference>
<keyword evidence="9" id="KW-0133">Cell shape</keyword>
<dbReference type="SUPFAM" id="SSF69189">
    <property type="entry name" value="Penicillin-binding protein associated domain"/>
    <property type="match status" value="1"/>
</dbReference>
<keyword evidence="5 18" id="KW-0121">Carboxypeptidase</keyword>
<dbReference type="GO" id="GO:0009252">
    <property type="term" value="P:peptidoglycan biosynthetic process"/>
    <property type="evidence" value="ECO:0007669"/>
    <property type="project" value="UniProtKB-UniPathway"/>
</dbReference>
<evidence type="ECO:0000256" key="11">
    <source>
        <dbReference type="ARBA" id="ARBA00023316"/>
    </source>
</evidence>
<evidence type="ECO:0000256" key="6">
    <source>
        <dbReference type="ARBA" id="ARBA00022670"/>
    </source>
</evidence>
<sequence>MLKQVKKWTVSFIIAVLFLSTLSTVLPYQASAAENDDLGLEAGAAILVDANSGEILYGKNTDELLGVASMSKMMTEYIVLESIKNGKISWDQKVKINNYIHRLSGAPELSNVGLTEGEEYTVKELYQAMAIHSGNAATVALAELIAGTEKNYISVMNQKAEELGLGDFEFVNSSGLNNGDLLGNIPAGSETDENKMSAKAVAKLAYRLIHDYPEILETSGMPSLKFRDGREYKNFNWLIPSLIYGYEGVDGLKTGSTDYAKFNVTATAQKGDQRYIVVIMKSETKDSRFAEARKVLDYAFGNFSTEEVLPANYVDAKNKTLDVTKGKEDKVSIGTKDAINLVIKNNDKENYVAKVVLDEKKLNADGELTAPIKKGDKVGYVTVQTKDGKEVPFLTSDGNEKVQVDLVANETVEKANWFVLAMRGIGSFFSNVWGSVSDTVKGWF</sequence>
<evidence type="ECO:0000256" key="14">
    <source>
        <dbReference type="PIRSR" id="PIRSR618044-2"/>
    </source>
</evidence>
<evidence type="ECO:0000256" key="3">
    <source>
        <dbReference type="ARBA" id="ARBA00007164"/>
    </source>
</evidence>
<reference evidence="18 19" key="1">
    <citation type="submission" date="2020-04" db="EMBL/GenBank/DDBJ databases">
        <title>Bacillus sp. UniB3 isolated from commercial digestive syrup.</title>
        <authorList>
            <person name="Thorat V."/>
            <person name="Kirdat K."/>
            <person name="Tiwarekar B."/>
            <person name="Yadav A."/>
        </authorList>
    </citation>
    <scope>NUCLEOTIDE SEQUENCE [LARGE SCALE GENOMIC DNA]</scope>
    <source>
        <strain evidence="18 19">UniB3</strain>
    </source>
</reference>
<comment type="pathway">
    <text evidence="2">Cell wall biogenesis; peptidoglycan biosynthesis.</text>
</comment>
<evidence type="ECO:0000256" key="5">
    <source>
        <dbReference type="ARBA" id="ARBA00022645"/>
    </source>
</evidence>
<feature type="signal peptide" evidence="16">
    <location>
        <begin position="1"/>
        <end position="32"/>
    </location>
</feature>
<comment type="caution">
    <text evidence="18">The sequence shown here is derived from an EMBL/GenBank/DDBJ whole genome shotgun (WGS) entry which is preliminary data.</text>
</comment>
<evidence type="ECO:0000256" key="12">
    <source>
        <dbReference type="ARBA" id="ARBA00034000"/>
    </source>
</evidence>
<dbReference type="GO" id="GO:0006508">
    <property type="term" value="P:proteolysis"/>
    <property type="evidence" value="ECO:0007669"/>
    <property type="project" value="UniProtKB-KW"/>
</dbReference>
<dbReference type="InterPro" id="IPR037167">
    <property type="entry name" value="Peptidase_S11_C_sf"/>
</dbReference>
<evidence type="ECO:0000256" key="2">
    <source>
        <dbReference type="ARBA" id="ARBA00004752"/>
    </source>
</evidence>
<keyword evidence="6" id="KW-0645">Protease</keyword>
<feature type="active site" description="Proton acceptor" evidence="13">
    <location>
        <position position="72"/>
    </location>
</feature>
<evidence type="ECO:0000313" key="18">
    <source>
        <dbReference type="EMBL" id="NMO75468.1"/>
    </source>
</evidence>
<name>A0A7Y0PK44_9BACI</name>
<dbReference type="SUPFAM" id="SSF56601">
    <property type="entry name" value="beta-lactamase/transpeptidase-like"/>
    <property type="match status" value="1"/>
</dbReference>
<feature type="active site" description="Acyl-ester intermediate" evidence="13">
    <location>
        <position position="69"/>
    </location>
</feature>
<dbReference type="PANTHER" id="PTHR21581">
    <property type="entry name" value="D-ALANYL-D-ALANINE CARBOXYPEPTIDASE"/>
    <property type="match status" value="1"/>
</dbReference>
<comment type="similarity">
    <text evidence="3 15">Belongs to the peptidase S11 family.</text>
</comment>
<evidence type="ECO:0000256" key="4">
    <source>
        <dbReference type="ARBA" id="ARBA00012448"/>
    </source>
</evidence>
<dbReference type="InterPro" id="IPR012907">
    <property type="entry name" value="Peptidase_S11_C"/>
</dbReference>
<dbReference type="PANTHER" id="PTHR21581:SF11">
    <property type="entry name" value="D-ALANYL-D-ALANINE CARBOXYPEPTIDASE DACA"/>
    <property type="match status" value="1"/>
</dbReference>
<organism evidence="18 19">
    <name type="scientific">Niallia alba</name>
    <dbReference type="NCBI Taxonomy" id="2729105"/>
    <lineage>
        <taxon>Bacteria</taxon>
        <taxon>Bacillati</taxon>
        <taxon>Bacillota</taxon>
        <taxon>Bacilli</taxon>
        <taxon>Bacillales</taxon>
        <taxon>Bacillaceae</taxon>
        <taxon>Niallia</taxon>
    </lineage>
</organism>
<feature type="binding site" evidence="14">
    <location>
        <position position="253"/>
    </location>
    <ligand>
        <name>substrate</name>
    </ligand>
</feature>
<dbReference type="Pfam" id="PF07943">
    <property type="entry name" value="PBP5_C"/>
    <property type="match status" value="1"/>
</dbReference>
<dbReference type="InterPro" id="IPR001967">
    <property type="entry name" value="Peptidase_S11_N"/>
</dbReference>
<dbReference type="Gene3D" id="2.60.410.10">
    <property type="entry name" value="D-Ala-D-Ala carboxypeptidase, C-terminal domain"/>
    <property type="match status" value="1"/>
</dbReference>
<feature type="active site" evidence="13">
    <location>
        <position position="133"/>
    </location>
</feature>
<dbReference type="EC" id="3.4.16.4" evidence="4"/>
<dbReference type="SMART" id="SM00936">
    <property type="entry name" value="PBP5_C"/>
    <property type="match status" value="1"/>
</dbReference>
<evidence type="ECO:0000313" key="19">
    <source>
        <dbReference type="Proteomes" id="UP000588491"/>
    </source>
</evidence>
<dbReference type="GO" id="GO:0009002">
    <property type="term" value="F:serine-type D-Ala-D-Ala carboxypeptidase activity"/>
    <property type="evidence" value="ECO:0007669"/>
    <property type="project" value="UniProtKB-EC"/>
</dbReference>
<proteinExistence type="inferred from homology"/>
<dbReference type="GO" id="GO:0071555">
    <property type="term" value="P:cell wall organization"/>
    <property type="evidence" value="ECO:0007669"/>
    <property type="project" value="UniProtKB-KW"/>
</dbReference>
<evidence type="ECO:0000256" key="7">
    <source>
        <dbReference type="ARBA" id="ARBA00022729"/>
    </source>
</evidence>
<dbReference type="InterPro" id="IPR018044">
    <property type="entry name" value="Peptidase_S11"/>
</dbReference>
<keyword evidence="10" id="KW-0573">Peptidoglycan synthesis</keyword>
<evidence type="ECO:0000259" key="17">
    <source>
        <dbReference type="SMART" id="SM00936"/>
    </source>
</evidence>
<dbReference type="Pfam" id="PF00768">
    <property type="entry name" value="Peptidase_S11"/>
    <property type="match status" value="1"/>
</dbReference>
<evidence type="ECO:0000256" key="13">
    <source>
        <dbReference type="PIRSR" id="PIRSR618044-1"/>
    </source>
</evidence>
<dbReference type="EMBL" id="JABBPK010000001">
    <property type="protein sequence ID" value="NMO75468.1"/>
    <property type="molecule type" value="Genomic_DNA"/>
</dbReference>